<dbReference type="Proteomes" id="UP000799776">
    <property type="component" value="Unassembled WGS sequence"/>
</dbReference>
<gene>
    <name evidence="2" type="ORF">K490DRAFT_66682</name>
</gene>
<feature type="compositionally biased region" description="Polar residues" evidence="1">
    <location>
        <begin position="208"/>
        <end position="220"/>
    </location>
</feature>
<reference evidence="2" key="1">
    <citation type="journal article" date="2020" name="Stud. Mycol.">
        <title>101 Dothideomycetes genomes: a test case for predicting lifestyles and emergence of pathogens.</title>
        <authorList>
            <person name="Haridas S."/>
            <person name="Albert R."/>
            <person name="Binder M."/>
            <person name="Bloem J."/>
            <person name="Labutti K."/>
            <person name="Salamov A."/>
            <person name="Andreopoulos B."/>
            <person name="Baker S."/>
            <person name="Barry K."/>
            <person name="Bills G."/>
            <person name="Bluhm B."/>
            <person name="Cannon C."/>
            <person name="Castanera R."/>
            <person name="Culley D."/>
            <person name="Daum C."/>
            <person name="Ezra D."/>
            <person name="Gonzalez J."/>
            <person name="Henrissat B."/>
            <person name="Kuo A."/>
            <person name="Liang C."/>
            <person name="Lipzen A."/>
            <person name="Lutzoni F."/>
            <person name="Magnuson J."/>
            <person name="Mondo S."/>
            <person name="Nolan M."/>
            <person name="Ohm R."/>
            <person name="Pangilinan J."/>
            <person name="Park H.-J."/>
            <person name="Ramirez L."/>
            <person name="Alfaro M."/>
            <person name="Sun H."/>
            <person name="Tritt A."/>
            <person name="Yoshinaga Y."/>
            <person name="Zwiers L.-H."/>
            <person name="Turgeon B."/>
            <person name="Goodwin S."/>
            <person name="Spatafora J."/>
            <person name="Crous P."/>
            <person name="Grigoriev I."/>
        </authorList>
    </citation>
    <scope>NUCLEOTIDE SEQUENCE</scope>
    <source>
        <strain evidence="2">CBS 121410</strain>
    </source>
</reference>
<feature type="compositionally biased region" description="Polar residues" evidence="1">
    <location>
        <begin position="187"/>
        <end position="196"/>
    </location>
</feature>
<name>A0A9P4LUG3_9PEZI</name>
<proteinExistence type="predicted"/>
<comment type="caution">
    <text evidence="2">The sequence shown here is derived from an EMBL/GenBank/DDBJ whole genome shotgun (WGS) entry which is preliminary data.</text>
</comment>
<evidence type="ECO:0000256" key="1">
    <source>
        <dbReference type="SAM" id="MobiDB-lite"/>
    </source>
</evidence>
<organism evidence="2 3">
    <name type="scientific">Saccharata proteae CBS 121410</name>
    <dbReference type="NCBI Taxonomy" id="1314787"/>
    <lineage>
        <taxon>Eukaryota</taxon>
        <taxon>Fungi</taxon>
        <taxon>Dikarya</taxon>
        <taxon>Ascomycota</taxon>
        <taxon>Pezizomycotina</taxon>
        <taxon>Dothideomycetes</taxon>
        <taxon>Dothideomycetes incertae sedis</taxon>
        <taxon>Botryosphaeriales</taxon>
        <taxon>Saccharataceae</taxon>
        <taxon>Saccharata</taxon>
    </lineage>
</organism>
<feature type="compositionally biased region" description="Basic and acidic residues" evidence="1">
    <location>
        <begin position="370"/>
        <end position="381"/>
    </location>
</feature>
<feature type="compositionally biased region" description="Low complexity" evidence="1">
    <location>
        <begin position="353"/>
        <end position="365"/>
    </location>
</feature>
<evidence type="ECO:0000313" key="2">
    <source>
        <dbReference type="EMBL" id="KAF2086490.1"/>
    </source>
</evidence>
<protein>
    <submittedName>
        <fullName evidence="2">Uncharacterized protein</fullName>
    </submittedName>
</protein>
<dbReference type="AlphaFoldDB" id="A0A9P4LUG3"/>
<sequence length="637" mass="69915">MMKRKFSLNITPIKGPSRAETKALKESLATREIHSPTSTSPFINRRILTPKLEAELRAACEAILQDDNSYGAAAAQQANDPKTDYQALQRTMKTMQAHVNHKRTDTNPSAQAQLPARSKSTASTSNRYAYKPEKPLQDLFPATDSTNPMVQANISRRREFSAPGQEPPVPPCSKSVRQQEHVPTRTAPRTVSNDRPTTAPAPRCMDSSDASYATPLSSTTDNHRHHLSTGMTSLDPLSRNSKRNSQHLFNTEDAASRADAEAASWMKMACEPGREGREQPPPTRMSRAASISRSIRSEVKEYFRPSSSGLSRSASKESLRRKESVTAEPQGAPTHGWRSWSLQRKPSSGGLGASRSGSVKRSASLGGLGGREEGKGGDTKQELNLNRELPPLPSLDQWYELQQESGADGSPKQPHIAALMQPKTRGRSDDSPLSQSQKQKGKQCETGTARKVPPPIKVGSATRVDGAGNPLDEYPRPGKPKSPMREDSGNLDFDDLMSVMRHKYEVDDAPPQLPSPSFTVSTHSHDSQQRQRRPSMKISIDHWRGEMPNFSKKISMEAPRKARLNAGPGQFKTSVVLGADDAEARQAKGLRKVFSSMGLGGKKAKKEQTWMDRVERAGIREGVLVHDEAAGSPVIRY</sequence>
<keyword evidence="3" id="KW-1185">Reference proteome</keyword>
<evidence type="ECO:0000313" key="3">
    <source>
        <dbReference type="Proteomes" id="UP000799776"/>
    </source>
</evidence>
<dbReference type="OrthoDB" id="3919888at2759"/>
<feature type="compositionally biased region" description="Polar residues" evidence="1">
    <location>
        <begin position="106"/>
        <end position="127"/>
    </location>
</feature>
<feature type="compositionally biased region" description="Polar residues" evidence="1">
    <location>
        <begin position="143"/>
        <end position="154"/>
    </location>
</feature>
<feature type="region of interest" description="Disordered" evidence="1">
    <location>
        <begin position="508"/>
        <end position="534"/>
    </location>
</feature>
<accession>A0A9P4LUG3</accession>
<feature type="compositionally biased region" description="Basic and acidic residues" evidence="1">
    <location>
        <begin position="314"/>
        <end position="325"/>
    </location>
</feature>
<feature type="region of interest" description="Disordered" evidence="1">
    <location>
        <begin position="272"/>
        <end position="492"/>
    </location>
</feature>
<feature type="region of interest" description="Disordered" evidence="1">
    <location>
        <begin position="101"/>
        <end position="242"/>
    </location>
</feature>
<dbReference type="EMBL" id="ML978724">
    <property type="protein sequence ID" value="KAF2086490.1"/>
    <property type="molecule type" value="Genomic_DNA"/>
</dbReference>